<dbReference type="EMBL" id="VSWC01000196">
    <property type="protein sequence ID" value="KAA1065585.1"/>
    <property type="molecule type" value="Genomic_DNA"/>
</dbReference>
<evidence type="ECO:0000256" key="1">
    <source>
        <dbReference type="SAM" id="MobiDB-lite"/>
    </source>
</evidence>
<feature type="region of interest" description="Disordered" evidence="1">
    <location>
        <begin position="1"/>
        <end position="26"/>
    </location>
</feature>
<sequence length="106" mass="11707">MDVTCLHPPHPHQPPGASRLTTKQDQINQDNSQSFLTWRCWKLDPASINKLVAADQPSSSSPAVDGQPANLEQQMNPADDPASRPAVDLLHELFRGGYWAKIPEIN</sequence>
<dbReference type="Proteomes" id="UP000325313">
    <property type="component" value="Unassembled WGS sequence"/>
</dbReference>
<organism evidence="2 4">
    <name type="scientific">Puccinia graminis f. sp. tritici</name>
    <dbReference type="NCBI Taxonomy" id="56615"/>
    <lineage>
        <taxon>Eukaryota</taxon>
        <taxon>Fungi</taxon>
        <taxon>Dikarya</taxon>
        <taxon>Basidiomycota</taxon>
        <taxon>Pucciniomycotina</taxon>
        <taxon>Pucciniomycetes</taxon>
        <taxon>Pucciniales</taxon>
        <taxon>Pucciniaceae</taxon>
        <taxon>Puccinia</taxon>
    </lineage>
</organism>
<dbReference type="AlphaFoldDB" id="A0A5B0LML0"/>
<feature type="region of interest" description="Disordered" evidence="1">
    <location>
        <begin position="53"/>
        <end position="84"/>
    </location>
</feature>
<proteinExistence type="predicted"/>
<gene>
    <name evidence="2" type="ORF">PGT21_004169</name>
    <name evidence="3" type="ORF">PGTUg99_020268</name>
</gene>
<name>A0A5B0LML0_PUCGR</name>
<dbReference type="Proteomes" id="UP000324748">
    <property type="component" value="Unassembled WGS sequence"/>
</dbReference>
<accession>A0A5B0LML0</accession>
<dbReference type="EMBL" id="VDEP01000443">
    <property type="protein sequence ID" value="KAA1079999.1"/>
    <property type="molecule type" value="Genomic_DNA"/>
</dbReference>
<keyword evidence="4" id="KW-1185">Reference proteome</keyword>
<evidence type="ECO:0000313" key="2">
    <source>
        <dbReference type="EMBL" id="KAA1065585.1"/>
    </source>
</evidence>
<protein>
    <submittedName>
        <fullName evidence="2">Uncharacterized protein</fullName>
    </submittedName>
</protein>
<dbReference type="OrthoDB" id="10273580at2759"/>
<evidence type="ECO:0000313" key="4">
    <source>
        <dbReference type="Proteomes" id="UP000324748"/>
    </source>
</evidence>
<evidence type="ECO:0000313" key="3">
    <source>
        <dbReference type="EMBL" id="KAA1079999.1"/>
    </source>
</evidence>
<comment type="caution">
    <text evidence="2">The sequence shown here is derived from an EMBL/GenBank/DDBJ whole genome shotgun (WGS) entry which is preliminary data.</text>
</comment>
<reference evidence="4 5" key="1">
    <citation type="submission" date="2019-05" db="EMBL/GenBank/DDBJ databases">
        <title>Emergence of the Ug99 lineage of the wheat stem rust pathogen through somatic hybridization.</title>
        <authorList>
            <person name="Li F."/>
            <person name="Upadhyaya N.M."/>
            <person name="Sperschneider J."/>
            <person name="Matny O."/>
            <person name="Nguyen-Phuc H."/>
            <person name="Mago R."/>
            <person name="Raley C."/>
            <person name="Miller M.E."/>
            <person name="Silverstein K.A.T."/>
            <person name="Henningsen E."/>
            <person name="Hirsch C.D."/>
            <person name="Visser B."/>
            <person name="Pretorius Z.A."/>
            <person name="Steffenson B.J."/>
            <person name="Schwessinger B."/>
            <person name="Dodds P.N."/>
            <person name="Figueroa M."/>
        </authorList>
    </citation>
    <scope>NUCLEOTIDE SEQUENCE [LARGE SCALE GENOMIC DNA]</scope>
    <source>
        <strain evidence="2">21-0</strain>
        <strain evidence="3 5">Ug99</strain>
    </source>
</reference>
<evidence type="ECO:0000313" key="5">
    <source>
        <dbReference type="Proteomes" id="UP000325313"/>
    </source>
</evidence>